<dbReference type="PRINTS" id="PR00080">
    <property type="entry name" value="SDRFAMILY"/>
</dbReference>
<dbReference type="PANTHER" id="PTHR45458:SF1">
    <property type="entry name" value="SHORT CHAIN DEHYDROGENASE"/>
    <property type="match status" value="1"/>
</dbReference>
<name>A0A1X9NFQ2_9GAMM</name>
<dbReference type="Gene3D" id="3.40.50.720">
    <property type="entry name" value="NAD(P)-binding Rossmann-like Domain"/>
    <property type="match status" value="1"/>
</dbReference>
<dbReference type="AlphaFoldDB" id="A0A1X9NFQ2"/>
<dbReference type="PANTHER" id="PTHR45458">
    <property type="entry name" value="SHORT-CHAIN DEHYDROGENASE/REDUCTASE SDR"/>
    <property type="match status" value="1"/>
</dbReference>
<reference evidence="2 3" key="1">
    <citation type="submission" date="2016-11" db="EMBL/GenBank/DDBJ databases">
        <title>Trade-off between light-utilization and light-protection in marine flavobacteria.</title>
        <authorList>
            <person name="Kumagai Y."/>
        </authorList>
    </citation>
    <scope>NUCLEOTIDE SEQUENCE [LARGE SCALE GENOMIC DNA]</scope>
    <source>
        <strain evidence="2 3">NBRC 107125</strain>
    </source>
</reference>
<dbReference type="CDD" id="cd05325">
    <property type="entry name" value="carb_red_sniffer_like_SDR_c"/>
    <property type="match status" value="1"/>
</dbReference>
<protein>
    <recommendedName>
        <fullName evidence="4">Short-chain dehydrogenase</fullName>
    </recommendedName>
</protein>
<dbReference type="SUPFAM" id="SSF51735">
    <property type="entry name" value="NAD(P)-binding Rossmann-fold domains"/>
    <property type="match status" value="1"/>
</dbReference>
<dbReference type="GO" id="GO:0016616">
    <property type="term" value="F:oxidoreductase activity, acting on the CH-OH group of donors, NAD or NADP as acceptor"/>
    <property type="evidence" value="ECO:0007669"/>
    <property type="project" value="TreeGrafter"/>
</dbReference>
<accession>A0A1X9NFQ2</accession>
<evidence type="ECO:0008006" key="4">
    <source>
        <dbReference type="Google" id="ProtNLM"/>
    </source>
</evidence>
<evidence type="ECO:0000256" key="1">
    <source>
        <dbReference type="RuleBase" id="RU000363"/>
    </source>
</evidence>
<dbReference type="Pfam" id="PF00106">
    <property type="entry name" value="adh_short"/>
    <property type="match status" value="1"/>
</dbReference>
<dbReference type="STRING" id="716816.BST96_07740"/>
<organism evidence="2 3">
    <name type="scientific">Oceanicoccus sagamiensis</name>
    <dbReference type="NCBI Taxonomy" id="716816"/>
    <lineage>
        <taxon>Bacteria</taxon>
        <taxon>Pseudomonadati</taxon>
        <taxon>Pseudomonadota</taxon>
        <taxon>Gammaproteobacteria</taxon>
        <taxon>Cellvibrionales</taxon>
        <taxon>Spongiibacteraceae</taxon>
        <taxon>Oceanicoccus</taxon>
    </lineage>
</organism>
<evidence type="ECO:0000313" key="2">
    <source>
        <dbReference type="EMBL" id="ARN76336.1"/>
    </source>
</evidence>
<dbReference type="Proteomes" id="UP000193450">
    <property type="component" value="Chromosome"/>
</dbReference>
<proteinExistence type="inferred from homology"/>
<dbReference type="KEGG" id="osg:BST96_07740"/>
<dbReference type="InterPro" id="IPR036291">
    <property type="entry name" value="NAD(P)-bd_dom_sf"/>
</dbReference>
<gene>
    <name evidence="2" type="ORF">BST96_07740</name>
</gene>
<comment type="similarity">
    <text evidence="1">Belongs to the short-chain dehydrogenases/reductases (SDR) family.</text>
</comment>
<dbReference type="InterPro" id="IPR002347">
    <property type="entry name" value="SDR_fam"/>
</dbReference>
<sequence>MALFAQATYATTTVLITGANRGIGLEFAKQYAERGYTVIATARKPEKATALKDLQSKHGAQNIFIEQLDVTDFAAIDALAEKYKDQAIDILINNAGITGNPPETQVFGEIDYAVFNKVMQVNALAPLKMTEAFINQVESSEQKKIITVSSSMGSIEKTFGSGYFYRASKTASNMMMYSLAKDYSLKFKKRGIIIGMVNPGPTDTDMMKAMKERGAKLRSTELATRQMISNIDGLTIKTSGSFLQYDGTILPW</sequence>
<keyword evidence="3" id="KW-1185">Reference proteome</keyword>
<dbReference type="InterPro" id="IPR052184">
    <property type="entry name" value="SDR_enzymes"/>
</dbReference>
<dbReference type="EMBL" id="CP019343">
    <property type="protein sequence ID" value="ARN76336.1"/>
    <property type="molecule type" value="Genomic_DNA"/>
</dbReference>
<dbReference type="PRINTS" id="PR00081">
    <property type="entry name" value="GDHRDH"/>
</dbReference>
<evidence type="ECO:0000313" key="3">
    <source>
        <dbReference type="Proteomes" id="UP000193450"/>
    </source>
</evidence>